<evidence type="ECO:0000256" key="7">
    <source>
        <dbReference type="ARBA" id="ARBA00022840"/>
    </source>
</evidence>
<feature type="domain" description="Histidine kinase" evidence="10">
    <location>
        <begin position="384"/>
        <end position="604"/>
    </location>
</feature>
<dbReference type="Gene3D" id="3.30.565.10">
    <property type="entry name" value="Histidine kinase-like ATPase, C-terminal domain"/>
    <property type="match status" value="1"/>
</dbReference>
<dbReference type="Pfam" id="PF00512">
    <property type="entry name" value="HisKA"/>
    <property type="match status" value="1"/>
</dbReference>
<feature type="transmembrane region" description="Helical" evidence="9">
    <location>
        <begin position="207"/>
        <end position="228"/>
    </location>
</feature>
<dbReference type="InterPro" id="IPR005467">
    <property type="entry name" value="His_kinase_dom"/>
</dbReference>
<dbReference type="PROSITE" id="PS50112">
    <property type="entry name" value="PAS"/>
    <property type="match status" value="1"/>
</dbReference>
<comment type="caution">
    <text evidence="13">The sequence shown here is derived from an EMBL/GenBank/DDBJ whole genome shotgun (WGS) entry which is preliminary data.</text>
</comment>
<keyword evidence="9" id="KW-0812">Transmembrane</keyword>
<dbReference type="InterPro" id="IPR003661">
    <property type="entry name" value="HisK_dim/P_dom"/>
</dbReference>
<dbReference type="EMBL" id="MTKQ01000063">
    <property type="protein sequence ID" value="RWX48715.1"/>
    <property type="molecule type" value="Genomic_DNA"/>
</dbReference>
<dbReference type="PRINTS" id="PR00344">
    <property type="entry name" value="BCTRLSENSOR"/>
</dbReference>
<keyword evidence="15" id="KW-1185">Reference proteome</keyword>
<dbReference type="EMBL" id="MTKS01000022">
    <property type="protein sequence ID" value="RWX52281.1"/>
    <property type="molecule type" value="Genomic_DNA"/>
</dbReference>
<evidence type="ECO:0000256" key="1">
    <source>
        <dbReference type="ARBA" id="ARBA00000085"/>
    </source>
</evidence>
<dbReference type="CDD" id="cd00082">
    <property type="entry name" value="HisKA"/>
    <property type="match status" value="1"/>
</dbReference>
<dbReference type="AlphaFoldDB" id="A0A444JGP1"/>
<dbReference type="InterPro" id="IPR004358">
    <property type="entry name" value="Sig_transdc_His_kin-like_C"/>
</dbReference>
<proteinExistence type="predicted"/>
<evidence type="ECO:0000256" key="2">
    <source>
        <dbReference type="ARBA" id="ARBA00012438"/>
    </source>
</evidence>
<evidence type="ECO:0000259" key="10">
    <source>
        <dbReference type="PROSITE" id="PS50109"/>
    </source>
</evidence>
<keyword evidence="9" id="KW-1133">Transmembrane helix</keyword>
<keyword evidence="4 13" id="KW-0808">Transferase</keyword>
<dbReference type="Proteomes" id="UP000288892">
    <property type="component" value="Unassembled WGS sequence"/>
</dbReference>
<evidence type="ECO:0000259" key="11">
    <source>
        <dbReference type="PROSITE" id="PS50112"/>
    </source>
</evidence>
<dbReference type="InterPro" id="IPR000014">
    <property type="entry name" value="PAS"/>
</dbReference>
<name>A0A444JGP1_9BACT</name>
<dbReference type="SMART" id="SM00388">
    <property type="entry name" value="HisKA"/>
    <property type="match status" value="1"/>
</dbReference>
<dbReference type="EC" id="2.7.13.3" evidence="2"/>
<dbReference type="Gene3D" id="1.10.287.130">
    <property type="match status" value="1"/>
</dbReference>
<keyword evidence="8" id="KW-0902">Two-component regulatory system</keyword>
<dbReference type="InterPro" id="IPR035965">
    <property type="entry name" value="PAS-like_dom_sf"/>
</dbReference>
<dbReference type="Pfam" id="PF25323">
    <property type="entry name" value="6TM_PilS"/>
    <property type="match status" value="1"/>
</dbReference>
<feature type="transmembrane region" description="Helical" evidence="9">
    <location>
        <begin position="164"/>
        <end position="187"/>
    </location>
</feature>
<protein>
    <recommendedName>
        <fullName evidence="2">histidine kinase</fullName>
        <ecNumber evidence="2">2.7.13.3</ecNumber>
    </recommendedName>
</protein>
<dbReference type="SUPFAM" id="SSF55785">
    <property type="entry name" value="PYP-like sensor domain (PAS domain)"/>
    <property type="match status" value="1"/>
</dbReference>
<dbReference type="SMART" id="SM00091">
    <property type="entry name" value="PAS"/>
    <property type="match status" value="1"/>
</dbReference>
<evidence type="ECO:0000256" key="3">
    <source>
        <dbReference type="ARBA" id="ARBA00022553"/>
    </source>
</evidence>
<evidence type="ECO:0000256" key="4">
    <source>
        <dbReference type="ARBA" id="ARBA00022679"/>
    </source>
</evidence>
<organism evidence="13 15">
    <name type="scientific">Candidatus Electrothrix marina</name>
    <dbReference type="NCBI Taxonomy" id="1859130"/>
    <lineage>
        <taxon>Bacteria</taxon>
        <taxon>Pseudomonadati</taxon>
        <taxon>Thermodesulfobacteriota</taxon>
        <taxon>Desulfobulbia</taxon>
        <taxon>Desulfobulbales</taxon>
        <taxon>Desulfobulbaceae</taxon>
        <taxon>Candidatus Electrothrix</taxon>
    </lineage>
</organism>
<dbReference type="CDD" id="cd00130">
    <property type="entry name" value="PAS"/>
    <property type="match status" value="1"/>
</dbReference>
<feature type="domain" description="PAS" evidence="11">
    <location>
        <begin position="249"/>
        <end position="289"/>
    </location>
</feature>
<reference evidence="14 15" key="1">
    <citation type="submission" date="2017-01" db="EMBL/GenBank/DDBJ databases">
        <title>The cable genome- insights into the physiology and evolution of filamentous bacteria capable of sulfide oxidation via long distance electron transfer.</title>
        <authorList>
            <person name="Schreiber L."/>
            <person name="Bjerg J.T."/>
            <person name="Boggild A."/>
            <person name="Van De Vossenberg J."/>
            <person name="Meysman F."/>
            <person name="Nielsen L.P."/>
            <person name="Schramm A."/>
            <person name="Kjeldsen K.U."/>
        </authorList>
    </citation>
    <scope>NUCLEOTIDE SEQUENCE [LARGE SCALE GENOMIC DNA]</scope>
    <source>
        <strain evidence="12">A2</strain>
        <strain evidence="13">A5</strain>
    </source>
</reference>
<dbReference type="Pfam" id="PF13188">
    <property type="entry name" value="PAS_8"/>
    <property type="match status" value="1"/>
</dbReference>
<evidence type="ECO:0000313" key="14">
    <source>
        <dbReference type="Proteomes" id="UP000286862"/>
    </source>
</evidence>
<dbReference type="InterPro" id="IPR036097">
    <property type="entry name" value="HisK_dim/P_sf"/>
</dbReference>
<gene>
    <name evidence="12" type="ORF">VT99_10632</name>
    <name evidence="13" type="ORF">VU01_10223</name>
</gene>
<dbReference type="InterPro" id="IPR036890">
    <property type="entry name" value="HATPase_C_sf"/>
</dbReference>
<feature type="transmembrane region" description="Helical" evidence="9">
    <location>
        <begin position="52"/>
        <end position="74"/>
    </location>
</feature>
<keyword evidence="5" id="KW-0547">Nucleotide-binding</keyword>
<comment type="catalytic activity">
    <reaction evidence="1">
        <text>ATP + protein L-histidine = ADP + protein N-phospho-L-histidine.</text>
        <dbReference type="EC" id="2.7.13.3"/>
    </reaction>
</comment>
<dbReference type="CDD" id="cd00075">
    <property type="entry name" value="HATPase"/>
    <property type="match status" value="1"/>
</dbReference>
<feature type="transmembrane region" description="Helical" evidence="9">
    <location>
        <begin position="86"/>
        <end position="106"/>
    </location>
</feature>
<evidence type="ECO:0000256" key="9">
    <source>
        <dbReference type="SAM" id="Phobius"/>
    </source>
</evidence>
<evidence type="ECO:0000313" key="15">
    <source>
        <dbReference type="Proteomes" id="UP000288892"/>
    </source>
</evidence>
<dbReference type="Pfam" id="PF02518">
    <property type="entry name" value="HATPase_c"/>
    <property type="match status" value="1"/>
</dbReference>
<dbReference type="SUPFAM" id="SSF55874">
    <property type="entry name" value="ATPase domain of HSP90 chaperone/DNA topoisomerase II/histidine kinase"/>
    <property type="match status" value="1"/>
</dbReference>
<dbReference type="PANTHER" id="PTHR43065:SF10">
    <property type="entry name" value="PEROXIDE STRESS-ACTIVATED HISTIDINE KINASE MAK3"/>
    <property type="match status" value="1"/>
</dbReference>
<dbReference type="SUPFAM" id="SSF47384">
    <property type="entry name" value="Homodimeric domain of signal transducing histidine kinase"/>
    <property type="match status" value="1"/>
</dbReference>
<dbReference type="GO" id="GO:0005524">
    <property type="term" value="F:ATP binding"/>
    <property type="evidence" value="ECO:0007669"/>
    <property type="project" value="UniProtKB-KW"/>
</dbReference>
<accession>A0A444JGP1</accession>
<dbReference type="PANTHER" id="PTHR43065">
    <property type="entry name" value="SENSOR HISTIDINE KINASE"/>
    <property type="match status" value="1"/>
</dbReference>
<sequence length="612" mass="68458">MNLGKKKTKGCRPEFFIRHSEEEYEENIMSINKLINDLKPIQDSREQLRRHLVWMIMTRVILFTLLIAVTVVLQSLGRNVILPPNAVTMAFLSVVFIYSIGSAGLLQTKKSHFTRFGLIQVLSDTVFSALLVLGTGCSQSIFRPIFIFPVLIGGLNLNRIGGLLAATASSVLYGAILLCEYLEYIPPFYSHTNYIPPDYFLDIVNKFAVYVVLFFAIGLSSSIVAARLRKTEDALSRTSVQFDRLSLLYKQVFDDINTGIITVDGRNLVTSCNLAFEKITGFSAEKIIGLPFDGFFPAMILTEHDESRQAVDLARQDGRLTRVRFTLAQLNLPPDPDIQGDLQADQEDARCKVITMQDISLLEKMEQQVRDSEKMATIGELSGGIAHDFRNPLAAISGSAQILSVHTRERQKESDDPIISTNRHLTDIILRESDRMEKTINDFLQFSHPKELDPEWFNLKRVVVDAVRQIQGKKSRYPGCTITADIPENLDCWGDRQLVQIILVHLLENSCFASAHSTEPIIIQVREEQEKGQSCLCIAVIDQGIGIADEIRDKVFTPFVSGREDSAGLGLAIVQQFVEQHGGTVTLLEPEQGCIVEIRLPLPASTEDEEIG</sequence>
<dbReference type="NCBIfam" id="TIGR00229">
    <property type="entry name" value="sensory_box"/>
    <property type="match status" value="1"/>
</dbReference>
<dbReference type="InterPro" id="IPR003594">
    <property type="entry name" value="HATPase_dom"/>
</dbReference>
<dbReference type="PROSITE" id="PS50109">
    <property type="entry name" value="HIS_KIN"/>
    <property type="match status" value="1"/>
</dbReference>
<keyword evidence="9" id="KW-0472">Membrane</keyword>
<evidence type="ECO:0000313" key="13">
    <source>
        <dbReference type="EMBL" id="RWX52281.1"/>
    </source>
</evidence>
<evidence type="ECO:0000256" key="5">
    <source>
        <dbReference type="ARBA" id="ARBA00022741"/>
    </source>
</evidence>
<dbReference type="GO" id="GO:0000155">
    <property type="term" value="F:phosphorelay sensor kinase activity"/>
    <property type="evidence" value="ECO:0007669"/>
    <property type="project" value="InterPro"/>
</dbReference>
<evidence type="ECO:0000313" key="12">
    <source>
        <dbReference type="EMBL" id="RWX48715.1"/>
    </source>
</evidence>
<dbReference type="SMART" id="SM00387">
    <property type="entry name" value="HATPase_c"/>
    <property type="match status" value="1"/>
</dbReference>
<dbReference type="Proteomes" id="UP000286862">
    <property type="component" value="Unassembled WGS sequence"/>
</dbReference>
<keyword evidence="6 13" id="KW-0418">Kinase</keyword>
<keyword evidence="3" id="KW-0597">Phosphoprotein</keyword>
<evidence type="ECO:0000256" key="8">
    <source>
        <dbReference type="ARBA" id="ARBA00023012"/>
    </source>
</evidence>
<keyword evidence="7" id="KW-0067">ATP-binding</keyword>
<evidence type="ECO:0000256" key="6">
    <source>
        <dbReference type="ARBA" id="ARBA00022777"/>
    </source>
</evidence>
<dbReference type="Gene3D" id="3.30.450.20">
    <property type="entry name" value="PAS domain"/>
    <property type="match status" value="1"/>
</dbReference>